<sequence length="85" mass="9599">MNTILVTGAAGFIGFHISKRSFMRGDCVVGIDNPNNYGDVNLKLARLKQLVGFKPNTPVETGMKHFVEWENSLLWQIISYLNRES</sequence>
<dbReference type="Gene3D" id="3.40.50.720">
    <property type="entry name" value="NAD(P)-binding Rossmann-like Domain"/>
    <property type="match status" value="1"/>
</dbReference>
<comment type="caution">
    <text evidence="3">The sequence shown here is derived from an EMBL/GenBank/DDBJ whole genome shotgun (WGS) entry which is preliminary data.</text>
</comment>
<evidence type="ECO:0000259" key="2">
    <source>
        <dbReference type="Pfam" id="PF01370"/>
    </source>
</evidence>
<keyword evidence="1" id="KW-0520">NAD</keyword>
<reference evidence="3 4" key="1">
    <citation type="journal article" date="2016" name="Genome Announc.">
        <title>Draft Genome Sequence of the Anaerobic Ammonium-Oxidizing Bacterium 'Candidatus Brocadia sp. 40'.</title>
        <authorList>
            <person name="Ali M."/>
            <person name="Haroon M.F."/>
            <person name="Narita Y."/>
            <person name="Zhang L."/>
            <person name="Rangel Shaw D."/>
            <person name="Okabe S."/>
            <person name="Saikaly P.E."/>
        </authorList>
    </citation>
    <scope>NUCLEOTIDE SEQUENCE [LARGE SCALE GENOMIC DNA]</scope>
    <source>
        <strain evidence="3 4">40</strain>
    </source>
</reference>
<dbReference type="AlphaFoldDB" id="A0A1V6LXV6"/>
<gene>
    <name evidence="3" type="ORF">BIY37_10795</name>
</gene>
<dbReference type="InterPro" id="IPR001509">
    <property type="entry name" value="Epimerase_deHydtase"/>
</dbReference>
<dbReference type="EMBL" id="MJUW02000111">
    <property type="protein sequence ID" value="OQD44984.1"/>
    <property type="molecule type" value="Genomic_DNA"/>
</dbReference>
<proteinExistence type="predicted"/>
<dbReference type="PANTHER" id="PTHR43574">
    <property type="entry name" value="EPIMERASE-RELATED"/>
    <property type="match status" value="1"/>
</dbReference>
<organism evidence="3 4">
    <name type="scientific">Candidatus Brocadia sapporoensis</name>
    <dbReference type="NCBI Taxonomy" id="392547"/>
    <lineage>
        <taxon>Bacteria</taxon>
        <taxon>Pseudomonadati</taxon>
        <taxon>Planctomycetota</taxon>
        <taxon>Candidatus Brocadiia</taxon>
        <taxon>Candidatus Brocadiales</taxon>
        <taxon>Candidatus Brocadiaceae</taxon>
        <taxon>Candidatus Brocadia</taxon>
    </lineage>
</organism>
<dbReference type="Pfam" id="PF01370">
    <property type="entry name" value="Epimerase"/>
    <property type="match status" value="1"/>
</dbReference>
<evidence type="ECO:0000313" key="3">
    <source>
        <dbReference type="EMBL" id="OQD44984.1"/>
    </source>
</evidence>
<feature type="domain" description="NAD-dependent epimerase/dehydratase" evidence="2">
    <location>
        <begin position="4"/>
        <end position="39"/>
    </location>
</feature>
<evidence type="ECO:0000313" key="4">
    <source>
        <dbReference type="Proteomes" id="UP000242219"/>
    </source>
</evidence>
<accession>A0A1V6LXV6</accession>
<dbReference type="SUPFAM" id="SSF51735">
    <property type="entry name" value="NAD(P)-binding Rossmann-fold domains"/>
    <property type="match status" value="1"/>
</dbReference>
<evidence type="ECO:0000256" key="1">
    <source>
        <dbReference type="ARBA" id="ARBA00023027"/>
    </source>
</evidence>
<name>A0A1V6LXV6_9BACT</name>
<dbReference type="InterPro" id="IPR036291">
    <property type="entry name" value="NAD(P)-bd_dom_sf"/>
</dbReference>
<keyword evidence="4" id="KW-1185">Reference proteome</keyword>
<dbReference type="Proteomes" id="UP000242219">
    <property type="component" value="Unassembled WGS sequence"/>
</dbReference>
<protein>
    <recommendedName>
        <fullName evidence="2">NAD-dependent epimerase/dehydratase domain-containing protein</fullName>
    </recommendedName>
</protein>